<evidence type="ECO:0000313" key="1">
    <source>
        <dbReference type="EMBL" id="MED6237725.1"/>
    </source>
</evidence>
<protein>
    <submittedName>
        <fullName evidence="1">Uncharacterized protein</fullName>
    </submittedName>
</protein>
<gene>
    <name evidence="1" type="ORF">ATANTOWER_026531</name>
</gene>
<dbReference type="EMBL" id="JAHUTI010019676">
    <property type="protein sequence ID" value="MED6237725.1"/>
    <property type="molecule type" value="Genomic_DNA"/>
</dbReference>
<name>A0ABU7AIM7_9TELE</name>
<evidence type="ECO:0000313" key="2">
    <source>
        <dbReference type="Proteomes" id="UP001345963"/>
    </source>
</evidence>
<dbReference type="Proteomes" id="UP001345963">
    <property type="component" value="Unassembled WGS sequence"/>
</dbReference>
<sequence length="99" mass="11141">RMKTQNSESQNIRILHQINKREILNRNVRLLNIKFISINSIHGWGSFCMNYCINATWHGGDQPVVLLRCSGSPGCFDSSLQVICIVGSGVSRLLLDRTP</sequence>
<reference evidence="1 2" key="1">
    <citation type="submission" date="2021-07" db="EMBL/GenBank/DDBJ databases">
        <authorList>
            <person name="Palmer J.M."/>
        </authorList>
    </citation>
    <scope>NUCLEOTIDE SEQUENCE [LARGE SCALE GENOMIC DNA]</scope>
    <source>
        <strain evidence="1 2">AT_MEX2019</strain>
        <tissue evidence="1">Muscle</tissue>
    </source>
</reference>
<organism evidence="1 2">
    <name type="scientific">Ataeniobius toweri</name>
    <dbReference type="NCBI Taxonomy" id="208326"/>
    <lineage>
        <taxon>Eukaryota</taxon>
        <taxon>Metazoa</taxon>
        <taxon>Chordata</taxon>
        <taxon>Craniata</taxon>
        <taxon>Vertebrata</taxon>
        <taxon>Euteleostomi</taxon>
        <taxon>Actinopterygii</taxon>
        <taxon>Neopterygii</taxon>
        <taxon>Teleostei</taxon>
        <taxon>Neoteleostei</taxon>
        <taxon>Acanthomorphata</taxon>
        <taxon>Ovalentaria</taxon>
        <taxon>Atherinomorphae</taxon>
        <taxon>Cyprinodontiformes</taxon>
        <taxon>Goodeidae</taxon>
        <taxon>Ataeniobius</taxon>
    </lineage>
</organism>
<feature type="non-terminal residue" evidence="1">
    <location>
        <position position="1"/>
    </location>
</feature>
<proteinExistence type="predicted"/>
<comment type="caution">
    <text evidence="1">The sequence shown here is derived from an EMBL/GenBank/DDBJ whole genome shotgun (WGS) entry which is preliminary data.</text>
</comment>
<accession>A0ABU7AIM7</accession>
<keyword evidence="2" id="KW-1185">Reference proteome</keyword>